<evidence type="ECO:0000256" key="4">
    <source>
        <dbReference type="ARBA" id="ARBA00022519"/>
    </source>
</evidence>
<protein>
    <submittedName>
        <fullName evidence="10">YeeE/YedE family protein</fullName>
    </submittedName>
</protein>
<dbReference type="RefSeq" id="WP_167679611.1">
    <property type="nucleotide sequence ID" value="NZ_CP050313.1"/>
</dbReference>
<organism evidence="10 11">
    <name type="scientific">Shewanella aestuarii</name>
    <dbReference type="NCBI Taxonomy" id="1028752"/>
    <lineage>
        <taxon>Bacteria</taxon>
        <taxon>Pseudomonadati</taxon>
        <taxon>Pseudomonadota</taxon>
        <taxon>Gammaproteobacteria</taxon>
        <taxon>Alteromonadales</taxon>
        <taxon>Shewanellaceae</taxon>
        <taxon>Shewanella</taxon>
    </lineage>
</organism>
<comment type="subcellular location">
    <subcellularLocation>
        <location evidence="1">Cell inner membrane</location>
        <topology evidence="1">Multi-pass membrane protein</topology>
    </subcellularLocation>
</comment>
<keyword evidence="7 9" id="KW-0472">Membrane</keyword>
<dbReference type="GO" id="GO:0005886">
    <property type="term" value="C:plasma membrane"/>
    <property type="evidence" value="ECO:0007669"/>
    <property type="project" value="UniProtKB-SubCell"/>
</dbReference>
<evidence type="ECO:0000313" key="10">
    <source>
        <dbReference type="EMBL" id="QIR15755.1"/>
    </source>
</evidence>
<keyword evidence="6 9" id="KW-1133">Transmembrane helix</keyword>
<reference evidence="10 11" key="1">
    <citation type="submission" date="2020-03" db="EMBL/GenBank/DDBJ databases">
        <title>Complete genome sequence of Shewanella sp.</title>
        <authorList>
            <person name="Kim Y.-S."/>
            <person name="Kim S.-J."/>
            <person name="Jung H.-K."/>
            <person name="Kim K.-H."/>
        </authorList>
    </citation>
    <scope>NUCLEOTIDE SEQUENCE [LARGE SCALE GENOMIC DNA]</scope>
    <source>
        <strain evidence="10 11">PN3F2</strain>
    </source>
</reference>
<evidence type="ECO:0000256" key="3">
    <source>
        <dbReference type="ARBA" id="ARBA00022475"/>
    </source>
</evidence>
<evidence type="ECO:0000256" key="8">
    <source>
        <dbReference type="ARBA" id="ARBA00035655"/>
    </source>
</evidence>
<dbReference type="Proteomes" id="UP000502608">
    <property type="component" value="Chromosome"/>
</dbReference>
<name>A0A6G9QNX4_9GAMM</name>
<feature type="transmembrane region" description="Helical" evidence="9">
    <location>
        <begin position="111"/>
        <end position="132"/>
    </location>
</feature>
<dbReference type="KEGG" id="saes:HBH39_15720"/>
<feature type="transmembrane region" description="Helical" evidence="9">
    <location>
        <begin position="79"/>
        <end position="99"/>
    </location>
</feature>
<comment type="similarity">
    <text evidence="8">Belongs to the TsuA/YedE (TC 9.B.102) family.</text>
</comment>
<evidence type="ECO:0000256" key="6">
    <source>
        <dbReference type="ARBA" id="ARBA00022989"/>
    </source>
</evidence>
<gene>
    <name evidence="10" type="ORF">HBH39_15720</name>
</gene>
<dbReference type="InterPro" id="IPR007272">
    <property type="entry name" value="Sulf_transp_TsuA/YedE"/>
</dbReference>
<sequence>MTEFTPISALIGGAILGFAALLLLILNGRLAGISGIISGVMSTGQNAFWRWAFIGGLILSGLIAPWLNLSMPTMLTASWPLTLIGGFLVGFGTYIGAGCTSGHGICGIGRLSLRSIVATLIFMLVATIVVFVSRHIVGA</sequence>
<dbReference type="PANTHER" id="PTHR30574">
    <property type="entry name" value="INNER MEMBRANE PROTEIN YEDE"/>
    <property type="match status" value="1"/>
</dbReference>
<keyword evidence="4" id="KW-0997">Cell inner membrane</keyword>
<keyword evidence="2" id="KW-0813">Transport</keyword>
<feature type="transmembrane region" description="Helical" evidence="9">
    <location>
        <begin position="47"/>
        <end position="67"/>
    </location>
</feature>
<proteinExistence type="inferred from homology"/>
<keyword evidence="11" id="KW-1185">Reference proteome</keyword>
<feature type="transmembrane region" description="Helical" evidence="9">
    <location>
        <begin position="6"/>
        <end position="26"/>
    </location>
</feature>
<accession>A0A6G9QNX4</accession>
<evidence type="ECO:0000256" key="5">
    <source>
        <dbReference type="ARBA" id="ARBA00022692"/>
    </source>
</evidence>
<evidence type="ECO:0000256" key="1">
    <source>
        <dbReference type="ARBA" id="ARBA00004429"/>
    </source>
</evidence>
<dbReference type="PANTHER" id="PTHR30574:SF1">
    <property type="entry name" value="SULPHUR TRANSPORT DOMAIN-CONTAINING PROTEIN"/>
    <property type="match status" value="1"/>
</dbReference>
<dbReference type="AlphaFoldDB" id="A0A6G9QNX4"/>
<evidence type="ECO:0000256" key="7">
    <source>
        <dbReference type="ARBA" id="ARBA00023136"/>
    </source>
</evidence>
<evidence type="ECO:0000256" key="9">
    <source>
        <dbReference type="SAM" id="Phobius"/>
    </source>
</evidence>
<dbReference type="EMBL" id="CP050313">
    <property type="protein sequence ID" value="QIR15755.1"/>
    <property type="molecule type" value="Genomic_DNA"/>
</dbReference>
<evidence type="ECO:0000313" key="11">
    <source>
        <dbReference type="Proteomes" id="UP000502608"/>
    </source>
</evidence>
<keyword evidence="3" id="KW-1003">Cell membrane</keyword>
<evidence type="ECO:0000256" key="2">
    <source>
        <dbReference type="ARBA" id="ARBA00022448"/>
    </source>
</evidence>
<keyword evidence="5 9" id="KW-0812">Transmembrane</keyword>